<keyword evidence="7 13" id="KW-0479">Metal-binding</keyword>
<evidence type="ECO:0000256" key="1">
    <source>
        <dbReference type="ARBA" id="ARBA00001971"/>
    </source>
</evidence>
<dbReference type="EMBL" id="JBANRG010000063">
    <property type="protein sequence ID" value="KAK7441352.1"/>
    <property type="molecule type" value="Genomic_DNA"/>
</dbReference>
<evidence type="ECO:0000256" key="6">
    <source>
        <dbReference type="ARBA" id="ARBA00022692"/>
    </source>
</evidence>
<keyword evidence="6" id="KW-0812">Transmembrane</keyword>
<comment type="caution">
    <text evidence="14">The sequence shown here is derived from an EMBL/GenBank/DDBJ whole genome shotgun (WGS) entry which is preliminary data.</text>
</comment>
<comment type="cofactor">
    <cofactor evidence="1">
        <name>heme</name>
        <dbReference type="ChEBI" id="CHEBI:30413"/>
    </cofactor>
</comment>
<evidence type="ECO:0008006" key="16">
    <source>
        <dbReference type="Google" id="ProtNLM"/>
    </source>
</evidence>
<evidence type="ECO:0000256" key="9">
    <source>
        <dbReference type="ARBA" id="ARBA00023002"/>
    </source>
</evidence>
<dbReference type="PRINTS" id="PR00385">
    <property type="entry name" value="P450"/>
</dbReference>
<keyword evidence="10 13" id="KW-0408">Iron</keyword>
<evidence type="ECO:0000256" key="11">
    <source>
        <dbReference type="ARBA" id="ARBA00023033"/>
    </source>
</evidence>
<evidence type="ECO:0000256" key="8">
    <source>
        <dbReference type="ARBA" id="ARBA00022989"/>
    </source>
</evidence>
<evidence type="ECO:0000256" key="13">
    <source>
        <dbReference type="RuleBase" id="RU000461"/>
    </source>
</evidence>
<keyword evidence="15" id="KW-1185">Reference proteome</keyword>
<protein>
    <recommendedName>
        <fullName evidence="16">Cytochrome P450</fullName>
    </recommendedName>
</protein>
<evidence type="ECO:0000256" key="12">
    <source>
        <dbReference type="ARBA" id="ARBA00023136"/>
    </source>
</evidence>
<evidence type="ECO:0000313" key="14">
    <source>
        <dbReference type="EMBL" id="KAK7441352.1"/>
    </source>
</evidence>
<dbReference type="PRINTS" id="PR00463">
    <property type="entry name" value="EP450I"/>
</dbReference>
<sequence>MFSEVHTSGWNTVFAFGAGLLLLWLAQSLVKKFLALRVAYKAVEAVPGGELIWLHPFRSMAPVLAPFFPFKDRIGNYYSNYDVYQKYGSTILGSVKFWGSTPTFWISDADALRTVSNNRSVFRRDIEGYEVVSVYGPNMVATEGDAWKRYRSVAKPAFNEANNRLVWQHATRVVNEWFNAIDSQGFQNKPTLVELLKDCTEATLLILSSAAFGRHNAWSDHAGGDSSNTVHRIPFRPAVTSAVDNLVPKILTPDWVFKLAEYLPMPKIVKETQHSFIFLRLHMLDLINMARDWISGGNNDDSLDAALLQNLVKANLAQQHEEKDLLKRRLTDEELLSNTFMFLLAGHETSAHSLCFAITLMALYPDVQEKMYKEVKRLWPELDGIPNAETVNSAGYKDDMANLEYITAAFREALRLFPPVPRLASPVHTSTAVTSRLFSTDNRSNMQSTVNQVNIPAGSLAVIDIIGLHRNPLHWGEDIDQFKPERFIDTDSYTWPRDAFLAFSAGPRSCLGERFAMVESVCMLAHVARRYEVTVPEHLIGRSLAEQKKALLEWVPRMTLIPMTASVCFTPRAD</sequence>
<comment type="subcellular location">
    <subcellularLocation>
        <location evidence="2">Membrane</location>
    </subcellularLocation>
</comment>
<comment type="similarity">
    <text evidence="4 13">Belongs to the cytochrome P450 family.</text>
</comment>
<keyword evidence="9 13" id="KW-0560">Oxidoreductase</keyword>
<dbReference type="InterPro" id="IPR050121">
    <property type="entry name" value="Cytochrome_P450_monoxygenase"/>
</dbReference>
<dbReference type="PANTHER" id="PTHR24305:SF166">
    <property type="entry name" value="CYTOCHROME P450 12A4, MITOCHONDRIAL-RELATED"/>
    <property type="match status" value="1"/>
</dbReference>
<dbReference type="InterPro" id="IPR001128">
    <property type="entry name" value="Cyt_P450"/>
</dbReference>
<evidence type="ECO:0000256" key="7">
    <source>
        <dbReference type="ARBA" id="ARBA00022723"/>
    </source>
</evidence>
<organism evidence="14 15">
    <name type="scientific">Marasmiellus scandens</name>
    <dbReference type="NCBI Taxonomy" id="2682957"/>
    <lineage>
        <taxon>Eukaryota</taxon>
        <taxon>Fungi</taxon>
        <taxon>Dikarya</taxon>
        <taxon>Basidiomycota</taxon>
        <taxon>Agaricomycotina</taxon>
        <taxon>Agaricomycetes</taxon>
        <taxon>Agaricomycetidae</taxon>
        <taxon>Agaricales</taxon>
        <taxon>Marasmiineae</taxon>
        <taxon>Omphalotaceae</taxon>
        <taxon>Marasmiellus</taxon>
    </lineage>
</organism>
<evidence type="ECO:0000313" key="15">
    <source>
        <dbReference type="Proteomes" id="UP001498398"/>
    </source>
</evidence>
<keyword evidence="5 13" id="KW-0349">Heme</keyword>
<evidence type="ECO:0000256" key="4">
    <source>
        <dbReference type="ARBA" id="ARBA00010617"/>
    </source>
</evidence>
<accession>A0ABR1IUK2</accession>
<dbReference type="Proteomes" id="UP001498398">
    <property type="component" value="Unassembled WGS sequence"/>
</dbReference>
<dbReference type="InterPro" id="IPR017972">
    <property type="entry name" value="Cyt_P450_CS"/>
</dbReference>
<keyword evidence="8" id="KW-1133">Transmembrane helix</keyword>
<dbReference type="Pfam" id="PF00067">
    <property type="entry name" value="p450"/>
    <property type="match status" value="1"/>
</dbReference>
<dbReference type="SUPFAM" id="SSF48264">
    <property type="entry name" value="Cytochrome P450"/>
    <property type="match status" value="1"/>
</dbReference>
<name>A0ABR1IUK2_9AGAR</name>
<proteinExistence type="inferred from homology"/>
<reference evidence="14 15" key="1">
    <citation type="submission" date="2024-01" db="EMBL/GenBank/DDBJ databases">
        <title>A draft genome for the cacao thread blight pathogen Marasmiellus scandens.</title>
        <authorList>
            <person name="Baruah I.K."/>
            <person name="Leung J."/>
            <person name="Bukari Y."/>
            <person name="Amoako-Attah I."/>
            <person name="Meinhardt L.W."/>
            <person name="Bailey B.A."/>
            <person name="Cohen S.P."/>
        </authorList>
    </citation>
    <scope>NUCLEOTIDE SEQUENCE [LARGE SCALE GENOMIC DNA]</scope>
    <source>
        <strain evidence="14 15">GH-19</strain>
    </source>
</reference>
<dbReference type="Gene3D" id="1.10.630.10">
    <property type="entry name" value="Cytochrome P450"/>
    <property type="match status" value="1"/>
</dbReference>
<keyword evidence="12" id="KW-0472">Membrane</keyword>
<evidence type="ECO:0000256" key="5">
    <source>
        <dbReference type="ARBA" id="ARBA00022617"/>
    </source>
</evidence>
<evidence type="ECO:0000256" key="2">
    <source>
        <dbReference type="ARBA" id="ARBA00004370"/>
    </source>
</evidence>
<gene>
    <name evidence="14" type="ORF">VKT23_016599</name>
</gene>
<evidence type="ECO:0000256" key="10">
    <source>
        <dbReference type="ARBA" id="ARBA00023004"/>
    </source>
</evidence>
<dbReference type="PANTHER" id="PTHR24305">
    <property type="entry name" value="CYTOCHROME P450"/>
    <property type="match status" value="1"/>
</dbReference>
<comment type="pathway">
    <text evidence="3">Secondary metabolite biosynthesis; terpenoid biosynthesis.</text>
</comment>
<dbReference type="InterPro" id="IPR002401">
    <property type="entry name" value="Cyt_P450_E_grp-I"/>
</dbReference>
<dbReference type="InterPro" id="IPR036396">
    <property type="entry name" value="Cyt_P450_sf"/>
</dbReference>
<evidence type="ECO:0000256" key="3">
    <source>
        <dbReference type="ARBA" id="ARBA00004721"/>
    </source>
</evidence>
<dbReference type="PROSITE" id="PS00086">
    <property type="entry name" value="CYTOCHROME_P450"/>
    <property type="match status" value="1"/>
</dbReference>
<keyword evidence="11 13" id="KW-0503">Monooxygenase</keyword>